<organism evidence="1">
    <name type="scientific">Siphoviridae sp. ctMOb8</name>
    <dbReference type="NCBI Taxonomy" id="2825460"/>
    <lineage>
        <taxon>Viruses</taxon>
        <taxon>Duplodnaviria</taxon>
        <taxon>Heunggongvirae</taxon>
        <taxon>Uroviricota</taxon>
        <taxon>Caudoviricetes</taxon>
    </lineage>
</organism>
<reference evidence="1" key="1">
    <citation type="journal article" date="2021" name="Proc. Natl. Acad. Sci. U.S.A.">
        <title>A Catalog of Tens of Thousands of Viruses from Human Metagenomes Reveals Hidden Associations with Chronic Diseases.</title>
        <authorList>
            <person name="Tisza M.J."/>
            <person name="Buck C.B."/>
        </authorList>
    </citation>
    <scope>NUCLEOTIDE SEQUENCE</scope>
    <source>
        <strain evidence="1">CtMOb8</strain>
    </source>
</reference>
<protein>
    <submittedName>
        <fullName evidence="1">Uncharacterized protein</fullName>
    </submittedName>
</protein>
<proteinExistence type="predicted"/>
<accession>A0A8S5Q069</accession>
<sequence>MLFLVCNTYGFVYQYLRICLLKPTDLFTNSCVFVYLTVGN</sequence>
<dbReference type="EMBL" id="BK015544">
    <property type="protein sequence ID" value="DAE12147.1"/>
    <property type="molecule type" value="Genomic_DNA"/>
</dbReference>
<name>A0A8S5Q069_9CAUD</name>
<evidence type="ECO:0000313" key="1">
    <source>
        <dbReference type="EMBL" id="DAE12147.1"/>
    </source>
</evidence>